<comment type="caution">
    <text evidence="15">The sequence shown here is derived from an EMBL/GenBank/DDBJ whole genome shotgun (WGS) entry which is preliminary data.</text>
</comment>
<keyword evidence="9 13" id="KW-0472">Membrane</keyword>
<evidence type="ECO:0000256" key="3">
    <source>
        <dbReference type="ARBA" id="ARBA00008695"/>
    </source>
</evidence>
<dbReference type="InterPro" id="IPR037675">
    <property type="entry name" value="PIG-O_N"/>
</dbReference>
<feature type="transmembrane region" description="Helical" evidence="13">
    <location>
        <begin position="1024"/>
        <end position="1048"/>
    </location>
</feature>
<feature type="transmembrane region" description="Helical" evidence="13">
    <location>
        <begin position="516"/>
        <end position="534"/>
    </location>
</feature>
<keyword evidence="11" id="KW-0175">Coiled coil</keyword>
<feature type="transmembrane region" description="Helical" evidence="13">
    <location>
        <begin position="843"/>
        <end position="860"/>
    </location>
</feature>
<dbReference type="GO" id="GO:0006506">
    <property type="term" value="P:GPI anchor biosynthetic process"/>
    <property type="evidence" value="ECO:0007669"/>
    <property type="project" value="UniProtKB-UniPathway"/>
</dbReference>
<dbReference type="Pfam" id="PF01663">
    <property type="entry name" value="Phosphodiest"/>
    <property type="match status" value="1"/>
</dbReference>
<dbReference type="InterPro" id="IPR002591">
    <property type="entry name" value="Phosphodiest/P_Trfase"/>
</dbReference>
<keyword evidence="4" id="KW-0337">GPI-anchor biosynthesis</keyword>
<evidence type="ECO:0000256" key="8">
    <source>
        <dbReference type="ARBA" id="ARBA00022989"/>
    </source>
</evidence>
<evidence type="ECO:0000256" key="9">
    <source>
        <dbReference type="ARBA" id="ARBA00023136"/>
    </source>
</evidence>
<evidence type="ECO:0000256" key="10">
    <source>
        <dbReference type="ARBA" id="ARBA00023180"/>
    </source>
</evidence>
<evidence type="ECO:0000256" key="2">
    <source>
        <dbReference type="ARBA" id="ARBA00004687"/>
    </source>
</evidence>
<evidence type="ECO:0000313" key="16">
    <source>
        <dbReference type="Proteomes" id="UP000224854"/>
    </source>
</evidence>
<proteinExistence type="inferred from homology"/>
<protein>
    <recommendedName>
        <fullName evidence="14">GPI ethanolamine phosphate transferase 2 C-terminal domain-containing protein</fullName>
    </recommendedName>
</protein>
<keyword evidence="6 13" id="KW-0812">Transmembrane</keyword>
<evidence type="ECO:0000259" key="14">
    <source>
        <dbReference type="Pfam" id="PF19316"/>
    </source>
</evidence>
<keyword evidence="7" id="KW-0256">Endoplasmic reticulum</keyword>
<dbReference type="AlphaFoldDB" id="A0A2C5XS79"/>
<feature type="transmembrane region" description="Helical" evidence="13">
    <location>
        <begin position="949"/>
        <end position="970"/>
    </location>
</feature>
<feature type="transmembrane region" description="Helical" evidence="13">
    <location>
        <begin position="738"/>
        <end position="760"/>
    </location>
</feature>
<evidence type="ECO:0000256" key="1">
    <source>
        <dbReference type="ARBA" id="ARBA00004477"/>
    </source>
</evidence>
<dbReference type="GO" id="GO:0005789">
    <property type="term" value="C:endoplasmic reticulum membrane"/>
    <property type="evidence" value="ECO:0007669"/>
    <property type="project" value="UniProtKB-SubCell"/>
</dbReference>
<dbReference type="OrthoDB" id="272139at2759"/>
<dbReference type="PANTHER" id="PTHR23071:SF1">
    <property type="entry name" value="GPI ETHANOLAMINE PHOSPHATE TRANSFERASE 3"/>
    <property type="match status" value="1"/>
</dbReference>
<evidence type="ECO:0000256" key="12">
    <source>
        <dbReference type="SAM" id="MobiDB-lite"/>
    </source>
</evidence>
<name>A0A2C5XS79_9HYPO</name>
<reference evidence="15 16" key="1">
    <citation type="submission" date="2017-06" db="EMBL/GenBank/DDBJ databases">
        <title>Ant-infecting Ophiocordyceps genomes reveal a high diversity of potential behavioral manipulation genes and a possible major role for enterotoxins.</title>
        <authorList>
            <person name="De Bekker C."/>
            <person name="Evans H.C."/>
            <person name="Brachmann A."/>
            <person name="Hughes D.P."/>
        </authorList>
    </citation>
    <scope>NUCLEOTIDE SEQUENCE [LARGE SCALE GENOMIC DNA]</scope>
    <source>
        <strain evidence="15 16">1348a</strain>
    </source>
</reference>
<keyword evidence="16" id="KW-1185">Reference proteome</keyword>
<feature type="domain" description="GPI ethanolamine phosphate transferase 2 C-terminal" evidence="14">
    <location>
        <begin position="909"/>
        <end position="1043"/>
    </location>
</feature>
<feature type="transmembrane region" description="Helical" evidence="13">
    <location>
        <begin position="811"/>
        <end position="831"/>
    </location>
</feature>
<feature type="transmembrane region" description="Helical" evidence="13">
    <location>
        <begin position="667"/>
        <end position="687"/>
    </location>
</feature>
<accession>A0A2C5XS79</accession>
<comment type="subcellular location">
    <subcellularLocation>
        <location evidence="1">Endoplasmic reticulum membrane</location>
        <topology evidence="1">Multi-pass membrane protein</topology>
    </subcellularLocation>
</comment>
<keyword evidence="10" id="KW-0325">Glycoprotein</keyword>
<feature type="transmembrane region" description="Helical" evidence="13">
    <location>
        <begin position="772"/>
        <end position="791"/>
    </location>
</feature>
<feature type="compositionally biased region" description="Low complexity" evidence="12">
    <location>
        <begin position="27"/>
        <end position="37"/>
    </location>
</feature>
<evidence type="ECO:0000313" key="15">
    <source>
        <dbReference type="EMBL" id="PHH78549.1"/>
    </source>
</evidence>
<feature type="transmembrane region" description="Helical" evidence="13">
    <location>
        <begin position="990"/>
        <end position="1012"/>
    </location>
</feature>
<feature type="transmembrane region" description="Helical" evidence="13">
    <location>
        <begin position="640"/>
        <end position="661"/>
    </location>
</feature>
<evidence type="ECO:0000256" key="11">
    <source>
        <dbReference type="SAM" id="Coils"/>
    </source>
</evidence>
<organism evidence="15 16">
    <name type="scientific">Ophiocordyceps australis</name>
    <dbReference type="NCBI Taxonomy" id="1399860"/>
    <lineage>
        <taxon>Eukaryota</taxon>
        <taxon>Fungi</taxon>
        <taxon>Dikarya</taxon>
        <taxon>Ascomycota</taxon>
        <taxon>Pezizomycotina</taxon>
        <taxon>Sordariomycetes</taxon>
        <taxon>Hypocreomycetidae</taxon>
        <taxon>Hypocreales</taxon>
        <taxon>Ophiocordycipitaceae</taxon>
        <taxon>Ophiocordyceps</taxon>
    </lineage>
</organism>
<dbReference type="GO" id="GO:0051377">
    <property type="term" value="F:mannose-ethanolamine phosphotransferase activity"/>
    <property type="evidence" value="ECO:0007669"/>
    <property type="project" value="InterPro"/>
</dbReference>
<evidence type="ECO:0000256" key="6">
    <source>
        <dbReference type="ARBA" id="ARBA00022692"/>
    </source>
</evidence>
<dbReference type="InterPro" id="IPR039524">
    <property type="entry name" value="PIGO/GPI13"/>
</dbReference>
<evidence type="ECO:0000256" key="13">
    <source>
        <dbReference type="SAM" id="Phobius"/>
    </source>
</evidence>
<feature type="coiled-coil region" evidence="11">
    <location>
        <begin position="545"/>
        <end position="572"/>
    </location>
</feature>
<dbReference type="Proteomes" id="UP000224854">
    <property type="component" value="Unassembled WGS sequence"/>
</dbReference>
<feature type="transmembrane region" description="Helical" evidence="13">
    <location>
        <begin position="607"/>
        <end position="628"/>
    </location>
</feature>
<sequence>MMAPESQRPQKAAETNSEHKAISEQWQQAKQAKQAQDAEAERLGVTTQKDGDKLRQRLNDQRQAAYERRWRWTVAFWIWLLVVHAVGLWIFTSGFLLSRLVLEDKSSCGVPPIESKLAPLNAGAGCWHPKTFDRAVVIIIDALRYDFTIPSMSARGVDTDEPARAFRDAFTFLYETAVAQPQNAFLLPFIADPPTTTLQRLKGLTTGTLPTFVDAGSNFAGTAIEEDNLLAQLRAEGKKIAHVGDDTWWALFPGYFEANISKAYDSFNVWDLHTVDNGVMDHVFPLLDEAQNKGKWDLLIGHCLGVDHAGHRYGPDHVAMNAKLRQMDDFVRKLVASIGDDTLLIVMGDHGMDAKGDHGGESDDEVEAALWMYSKRPLFGRTRREHALPPLTAKERPVNQIDLVPTLALLLGIPIPFNNLGQAIQEAFAGPLGNDWANLAAVSRMASAGIQRYQESYFAARGISPESGPGSPAHLWTRVTKEGLLPEEEYAAFASFQEETLRVCKGLWARFDVPRMAVGVAMTAGGLVLLIMYASRRPGDEFVVANDAELDHAEKRLELADARMEMKEHADQSHHRDLVGGMLTLRFMVVTLPLVVTAVWRRHATDALVGLVVVLAMATVGSELHRAGKTLARAVVPQGFWGWLAVGFVVSQCMGFASNSYTVWEDAIVLFFLSSFGVAAAVAACGIEARAERGLAVYYSLAFAVLGRVASYSKLCREEQMPFCTSTYYASAASSTSATWQLGIPFVVLALLPGAVKGFLTPTGSYHGLAPTWIGYVMRAILFLCAAYWVIDAADNGGWGAEGVLKALGVYTAQLALGLALVAGTTAFVWAPPCVSVVSAGRARVVVLGYANVLGARYLLLPLNVLCASLVVSKPMGAGALAIMLCQVLLLAETTHRLRLKTHPIGPVVLALLGMHYFFKTGHQASLATIQWDSAFIPLFSVRYPWSPLLVLLNSFAGPIVAAACLPLLILWRSGPRQRGGASLEAVARAAAVFVAVYAAYALASMACAAWLRRHLMLFRVFSPRFLLAGVLLVLMDVVLVVVVLAGVRINALSVGDVFGWPE</sequence>
<feature type="region of interest" description="Disordered" evidence="12">
    <location>
        <begin position="1"/>
        <end position="46"/>
    </location>
</feature>
<feature type="transmembrane region" description="Helical" evidence="13">
    <location>
        <begin position="872"/>
        <end position="892"/>
    </location>
</feature>
<feature type="transmembrane region" description="Helical" evidence="13">
    <location>
        <begin position="694"/>
        <end position="713"/>
    </location>
</feature>
<dbReference type="CDD" id="cd16023">
    <property type="entry name" value="GPI_EPT_3"/>
    <property type="match status" value="1"/>
</dbReference>
<dbReference type="UniPathway" id="UPA00196"/>
<feature type="transmembrane region" description="Helical" evidence="13">
    <location>
        <begin position="72"/>
        <end position="97"/>
    </location>
</feature>
<dbReference type="PANTHER" id="PTHR23071">
    <property type="entry name" value="PHOSPHATIDYLINOSITOL GLYCAN"/>
    <property type="match status" value="1"/>
</dbReference>
<comment type="pathway">
    <text evidence="2">Glycolipid biosynthesis; glycosylphosphatidylinositol-anchor biosynthesis.</text>
</comment>
<keyword evidence="8 13" id="KW-1133">Transmembrane helix</keyword>
<dbReference type="SUPFAM" id="SSF53649">
    <property type="entry name" value="Alkaline phosphatase-like"/>
    <property type="match status" value="1"/>
</dbReference>
<feature type="transmembrane region" description="Helical" evidence="13">
    <location>
        <begin position="583"/>
        <end position="601"/>
    </location>
</feature>
<dbReference type="InterPro" id="IPR017850">
    <property type="entry name" value="Alkaline_phosphatase_core_sf"/>
</dbReference>
<gene>
    <name evidence="15" type="ORF">CDD82_2977</name>
</gene>
<dbReference type="Pfam" id="PF19316">
    <property type="entry name" value="PIGO_PIGG"/>
    <property type="match status" value="1"/>
</dbReference>
<dbReference type="InterPro" id="IPR045687">
    <property type="entry name" value="PIGG/GPI7_C"/>
</dbReference>
<evidence type="ECO:0000256" key="7">
    <source>
        <dbReference type="ARBA" id="ARBA00022824"/>
    </source>
</evidence>
<evidence type="ECO:0000256" key="4">
    <source>
        <dbReference type="ARBA" id="ARBA00022502"/>
    </source>
</evidence>
<dbReference type="Gene3D" id="3.40.720.10">
    <property type="entry name" value="Alkaline Phosphatase, subunit A"/>
    <property type="match status" value="1"/>
</dbReference>
<evidence type="ECO:0000256" key="5">
    <source>
        <dbReference type="ARBA" id="ARBA00022679"/>
    </source>
</evidence>
<comment type="similarity">
    <text evidence="3">Belongs to the PIGG/PIGN/PIGO family. PIGO subfamily.</text>
</comment>
<keyword evidence="5" id="KW-0808">Transferase</keyword>
<dbReference type="EMBL" id="NJEU01000219">
    <property type="protein sequence ID" value="PHH78549.1"/>
    <property type="molecule type" value="Genomic_DNA"/>
</dbReference>